<reference evidence="4 5" key="1">
    <citation type="submission" date="2019-04" db="EMBL/GenBank/DDBJ databases">
        <title>Sphingobacterium olei sp. nov., isolated from oil-contaminated soil.</title>
        <authorList>
            <person name="Liu B."/>
        </authorList>
    </citation>
    <scope>NUCLEOTIDE SEQUENCE [LARGE SCALE GENOMIC DNA]</scope>
    <source>
        <strain evidence="4 5">HAL-9</strain>
    </source>
</reference>
<keyword evidence="2" id="KW-1133">Transmembrane helix</keyword>
<keyword evidence="2" id="KW-0812">Transmembrane</keyword>
<evidence type="ECO:0000256" key="2">
    <source>
        <dbReference type="SAM" id="Phobius"/>
    </source>
</evidence>
<evidence type="ECO:0000313" key="5">
    <source>
        <dbReference type="Proteomes" id="UP000306808"/>
    </source>
</evidence>
<evidence type="ECO:0000313" key="4">
    <source>
        <dbReference type="EMBL" id="TJZ60597.1"/>
    </source>
</evidence>
<organism evidence="4 5">
    <name type="scientific">Sphingobacterium olei</name>
    <dbReference type="NCBI Taxonomy" id="2571155"/>
    <lineage>
        <taxon>Bacteria</taxon>
        <taxon>Pseudomonadati</taxon>
        <taxon>Bacteroidota</taxon>
        <taxon>Sphingobacteriia</taxon>
        <taxon>Sphingobacteriales</taxon>
        <taxon>Sphingobacteriaceae</taxon>
        <taxon>Sphingobacterium</taxon>
    </lineage>
</organism>
<dbReference type="OrthoDB" id="713774at2"/>
<feature type="chain" id="PRO_5020676627" evidence="3">
    <location>
        <begin position="26"/>
        <end position="186"/>
    </location>
</feature>
<keyword evidence="1" id="KW-0175">Coiled coil</keyword>
<keyword evidence="3" id="KW-0732">Signal</keyword>
<name>A0A4U0P080_9SPHI</name>
<feature type="coiled-coil region" evidence="1">
    <location>
        <begin position="122"/>
        <end position="149"/>
    </location>
</feature>
<keyword evidence="2" id="KW-0472">Membrane</keyword>
<dbReference type="RefSeq" id="WP_136901444.1">
    <property type="nucleotide sequence ID" value="NZ_SUME01000004.1"/>
</dbReference>
<proteinExistence type="predicted"/>
<accession>A0A4U0P080</accession>
<comment type="caution">
    <text evidence="4">The sequence shown here is derived from an EMBL/GenBank/DDBJ whole genome shotgun (WGS) entry which is preliminary data.</text>
</comment>
<feature type="signal peptide" evidence="3">
    <location>
        <begin position="1"/>
        <end position="25"/>
    </location>
</feature>
<protein>
    <submittedName>
        <fullName evidence="4">Uncharacterized protein</fullName>
    </submittedName>
</protein>
<evidence type="ECO:0000256" key="1">
    <source>
        <dbReference type="SAM" id="Coils"/>
    </source>
</evidence>
<dbReference type="AlphaFoldDB" id="A0A4U0P080"/>
<gene>
    <name evidence="4" type="ORF">FAZ15_11420</name>
</gene>
<sequence>MRKIIPIKKTLSFILLICLGHPLFSQSLQVDSATFEQQRKRVNTLLDERSRKFEEYNISLDQKTGVFGIFKTKGDMQKSIDILKTIVINDNKIFIETRKLLDLKDIEREKFQKLATEFDVQVTAYMKTISKLQHENDKFKDEIKNLKNQGHSGNNIQYISYFIIAALGFIIFRQYKALKSQKVTKV</sequence>
<feature type="transmembrane region" description="Helical" evidence="2">
    <location>
        <begin position="158"/>
        <end position="175"/>
    </location>
</feature>
<keyword evidence="5" id="KW-1185">Reference proteome</keyword>
<evidence type="ECO:0000256" key="3">
    <source>
        <dbReference type="SAM" id="SignalP"/>
    </source>
</evidence>
<dbReference type="EMBL" id="SUME01000004">
    <property type="protein sequence ID" value="TJZ60597.1"/>
    <property type="molecule type" value="Genomic_DNA"/>
</dbReference>
<dbReference type="Proteomes" id="UP000306808">
    <property type="component" value="Unassembled WGS sequence"/>
</dbReference>